<name>A0A410NU65_BREDI</name>
<reference evidence="1 3" key="1">
    <citation type="submission" date="2019-01" db="EMBL/GenBank/DDBJ databases">
        <title>Brevundimonas diminuta Genome sequencing and assembly.</title>
        <authorList>
            <person name="Chen H."/>
        </authorList>
    </citation>
    <scope>NUCLEOTIDE SEQUENCE [LARGE SCALE GENOMIC DNA]</scope>
    <source>
        <strain evidence="1">ATCC</strain>
        <strain evidence="3">ATCC(B) 19146</strain>
    </source>
</reference>
<dbReference type="RefSeq" id="WP_128719028.1">
    <property type="nucleotide sequence ID" value="NZ_BJNC01000017.1"/>
</dbReference>
<dbReference type="AlphaFoldDB" id="A0A410NU65"/>
<evidence type="ECO:0000313" key="2">
    <source>
        <dbReference type="EMBL" id="QQB89307.1"/>
    </source>
</evidence>
<evidence type="ECO:0000313" key="1">
    <source>
        <dbReference type="EMBL" id="QAT13331.1"/>
    </source>
</evidence>
<accession>A0A410NU65</accession>
<dbReference type="EMBL" id="CP035093">
    <property type="protein sequence ID" value="QAT13331.1"/>
    <property type="molecule type" value="Genomic_DNA"/>
</dbReference>
<dbReference type="EMBL" id="CP066026">
    <property type="protein sequence ID" value="QQB89307.1"/>
    <property type="molecule type" value="Genomic_DNA"/>
</dbReference>
<dbReference type="KEGG" id="bdm:EQG53_02595"/>
<protein>
    <submittedName>
        <fullName evidence="1">Uncharacterized protein</fullName>
    </submittedName>
</protein>
<gene>
    <name evidence="1" type="ORF">EQG53_02595</name>
    <name evidence="2" type="ORF">I6H83_02360</name>
</gene>
<sequence length="148" mass="16834">MVRLFDIPGIPAIENRTRLNALTGVREDHDLDRMILELIAEVFALKPDCDPYDVGFYIEDDDSDEDAITAWRQDGWDVTGPDGNILECLDRFAWNLAAAGEGLTQRSMIELEALAWGERAAVKPKTDPRERTRNQQFLNFGARRRRAA</sequence>
<reference evidence="2 4" key="2">
    <citation type="submission" date="2020-12" db="EMBL/GenBank/DDBJ databases">
        <title>FDA dAtabase for Regulatory Grade micrObial Sequences (FDA-ARGOS): Supporting development and validation of Infectious Disease Dx tests.</title>
        <authorList>
            <person name="Kerrigan L."/>
            <person name="Long C."/>
            <person name="Tallon L."/>
            <person name="Sadzewicz L."/>
            <person name="Zhao X."/>
            <person name="Boylan J."/>
            <person name="Ott S."/>
            <person name="Bowen H."/>
            <person name="Vavikolanu K."/>
            <person name="Mehta A."/>
            <person name="Aluvathingal J."/>
            <person name="Nadendla S."/>
            <person name="Yan Y."/>
            <person name="Sichtig H."/>
        </authorList>
    </citation>
    <scope>NUCLEOTIDE SEQUENCE [LARGE SCALE GENOMIC DNA]</scope>
    <source>
        <strain evidence="2 4">FDAARGOS_1026</strain>
    </source>
</reference>
<keyword evidence="4" id="KW-1185">Reference proteome</keyword>
<proteinExistence type="predicted"/>
<evidence type="ECO:0000313" key="4">
    <source>
        <dbReference type="Proteomes" id="UP000596117"/>
    </source>
</evidence>
<evidence type="ECO:0000313" key="3">
    <source>
        <dbReference type="Proteomes" id="UP000287388"/>
    </source>
</evidence>
<organism evidence="1 3">
    <name type="scientific">Brevundimonas diminuta</name>
    <name type="common">Pseudomonas diminuta</name>
    <dbReference type="NCBI Taxonomy" id="293"/>
    <lineage>
        <taxon>Bacteria</taxon>
        <taxon>Pseudomonadati</taxon>
        <taxon>Pseudomonadota</taxon>
        <taxon>Alphaproteobacteria</taxon>
        <taxon>Caulobacterales</taxon>
        <taxon>Caulobacteraceae</taxon>
        <taxon>Brevundimonas</taxon>
    </lineage>
</organism>
<dbReference type="Proteomes" id="UP000287388">
    <property type="component" value="Chromosome"/>
</dbReference>
<dbReference type="Proteomes" id="UP000596117">
    <property type="component" value="Chromosome"/>
</dbReference>